<accession>A0A1T4MJP8</accession>
<evidence type="ECO:0008006" key="3">
    <source>
        <dbReference type="Google" id="ProtNLM"/>
    </source>
</evidence>
<reference evidence="1 2" key="1">
    <citation type="submission" date="2017-02" db="EMBL/GenBank/DDBJ databases">
        <authorList>
            <person name="Peterson S.W."/>
        </authorList>
    </citation>
    <scope>NUCLEOTIDE SEQUENCE [LARGE SCALE GENOMIC DNA]</scope>
    <source>
        <strain evidence="1 2">DSM 21749</strain>
    </source>
</reference>
<dbReference type="OrthoDB" id="6024680at2"/>
<protein>
    <recommendedName>
        <fullName evidence="3">DUF3293 domain-containing protein</fullName>
    </recommendedName>
</protein>
<evidence type="ECO:0000313" key="2">
    <source>
        <dbReference type="Proteomes" id="UP000190061"/>
    </source>
</evidence>
<dbReference type="InterPro" id="IPR021710">
    <property type="entry name" value="DUF3293"/>
</dbReference>
<dbReference type="Pfam" id="PF11697">
    <property type="entry name" value="DUF3293"/>
    <property type="match status" value="1"/>
</dbReference>
<evidence type="ECO:0000313" key="1">
    <source>
        <dbReference type="EMBL" id="SJZ67163.1"/>
    </source>
</evidence>
<dbReference type="AlphaFoldDB" id="A0A1T4MJP8"/>
<dbReference type="STRING" id="1122188.SAMN02745674_00455"/>
<dbReference type="RefSeq" id="WP_159447324.1">
    <property type="nucleotide sequence ID" value="NZ_FUXP01000001.1"/>
</dbReference>
<proteinExistence type="predicted"/>
<gene>
    <name evidence="1" type="ORF">SAMN02745674_00455</name>
</gene>
<keyword evidence="2" id="KW-1185">Reference proteome</keyword>
<dbReference type="Proteomes" id="UP000190061">
    <property type="component" value="Unassembled WGS sequence"/>
</dbReference>
<name>A0A1T4MJP8_9GAMM</name>
<sequence length="165" mass="18186">MRELTVVDARELAAAYAAAQYRVAVDGDTLPLRVGHRASDLEAYWPADCYTFLTAWNPASAPHSDTANEAADALLVQRLDRDGIARLPGWAEAPDGEWHEPGWLLGNLDELSVDNIGREFGQAAVLHWRHGQAARLRMLVERPRDCDPADPGLAFTDWVDDVVTA</sequence>
<dbReference type="EMBL" id="FUXP01000001">
    <property type="protein sequence ID" value="SJZ67163.1"/>
    <property type="molecule type" value="Genomic_DNA"/>
</dbReference>
<organism evidence="1 2">
    <name type="scientific">Lysobacter spongiicola DSM 21749</name>
    <dbReference type="NCBI Taxonomy" id="1122188"/>
    <lineage>
        <taxon>Bacteria</taxon>
        <taxon>Pseudomonadati</taxon>
        <taxon>Pseudomonadota</taxon>
        <taxon>Gammaproteobacteria</taxon>
        <taxon>Lysobacterales</taxon>
        <taxon>Lysobacteraceae</taxon>
        <taxon>Novilysobacter</taxon>
    </lineage>
</organism>